<evidence type="ECO:0000256" key="6">
    <source>
        <dbReference type="ARBA" id="ARBA00022989"/>
    </source>
</evidence>
<reference evidence="13" key="1">
    <citation type="submission" date="2022-11" db="EMBL/GenBank/DDBJ databases">
        <title>Pseudomonas triclosanedens sp. nov., a triclosan degrader isolated from activated sludge.</title>
        <authorList>
            <person name="Yin Y."/>
            <person name="Lu Z."/>
        </authorList>
    </citation>
    <scope>NUCLEOTIDE SEQUENCE</scope>
    <source>
        <strain evidence="13">ZM23</strain>
    </source>
</reference>
<keyword evidence="4 11" id="KW-0812">Transmembrane</keyword>
<dbReference type="PROSITE" id="PS50035">
    <property type="entry name" value="PLD"/>
    <property type="match status" value="2"/>
</dbReference>
<dbReference type="EMBL" id="CP113432">
    <property type="protein sequence ID" value="WAI49849.1"/>
    <property type="molecule type" value="Genomic_DNA"/>
</dbReference>
<keyword evidence="2 11" id="KW-0444">Lipid biosynthesis</keyword>
<dbReference type="InterPro" id="IPR030840">
    <property type="entry name" value="CL_synthase_A"/>
</dbReference>
<evidence type="ECO:0000256" key="1">
    <source>
        <dbReference type="ARBA" id="ARBA00022475"/>
    </source>
</evidence>
<dbReference type="NCBIfam" id="TIGR04265">
    <property type="entry name" value="bac_cardiolipin"/>
    <property type="match status" value="1"/>
</dbReference>
<sequence length="477" mass="53451">MQYSAYIAHFLVLIQLLGIVAAVHAVLTVRTAQGAIAWATSLVFMPLLTLVPYLVFGRSRFDAYIEARRQANHEMHEAAAELDWRPWVEEALAARQYDGYKALKAMVGLARMPTLANNHVRLLVNGKASFDAMFEAIAQARKVILVQFFIIRDDALGQRLAQLLLERAANGVDVFLLYDGIGSHALPGRYVEHLRQGGVQVYPFSTGSGMINRFQVNFRNHRKIVVVDGVRGFVGGHNVGVEYLGEKPPLSPWRDTHLELRGPAVACLQECFAEDWYWASHTLPTLILPKAYEEAGMLCQVVPSGPADPQETCSLFFVEAINAAVERLWITTPYFVPDEAVSAALRLAVLRGVDVRILLPSRPDHKTVYAASSLYALEAVRAGIRIFRYQPGFLHQKVVLIDHDTAAVGSANLDNRSFRLNFEIMVVTVDDDFAKEVEKMLMTDFEQSVEMSLDDRRRLHRLQQLGMRVARLVSPIL</sequence>
<keyword evidence="14" id="KW-1185">Reference proteome</keyword>
<dbReference type="CDD" id="cd09161">
    <property type="entry name" value="PLDc_PaCLS_like_2"/>
    <property type="match status" value="1"/>
</dbReference>
<evidence type="ECO:0000313" key="14">
    <source>
        <dbReference type="Proteomes" id="UP001163624"/>
    </source>
</evidence>
<dbReference type="Pfam" id="PF13091">
    <property type="entry name" value="PLDc_2"/>
    <property type="match status" value="2"/>
</dbReference>
<dbReference type="InterPro" id="IPR022924">
    <property type="entry name" value="Cardiolipin_synthase"/>
</dbReference>
<dbReference type="Gene3D" id="3.30.870.10">
    <property type="entry name" value="Endonuclease Chain A"/>
    <property type="match status" value="2"/>
</dbReference>
<dbReference type="PANTHER" id="PTHR21248:SF22">
    <property type="entry name" value="PHOSPHOLIPASE D"/>
    <property type="match status" value="1"/>
</dbReference>
<gene>
    <name evidence="13" type="primary">cls</name>
    <name evidence="11" type="synonym">clsA</name>
    <name evidence="13" type="ORF">OU419_00865</name>
</gene>
<feature type="active site" evidence="11">
    <location>
        <position position="228"/>
    </location>
</feature>
<feature type="active site" evidence="11">
    <location>
        <position position="402"/>
    </location>
</feature>
<evidence type="ECO:0000256" key="11">
    <source>
        <dbReference type="HAMAP-Rule" id="MF_00190"/>
    </source>
</evidence>
<feature type="domain" description="PLD phosphodiesterase" evidence="12">
    <location>
        <begin position="216"/>
        <end position="243"/>
    </location>
</feature>
<evidence type="ECO:0000256" key="3">
    <source>
        <dbReference type="ARBA" id="ARBA00022679"/>
    </source>
</evidence>
<proteinExistence type="inferred from homology"/>
<evidence type="ECO:0000256" key="4">
    <source>
        <dbReference type="ARBA" id="ARBA00022692"/>
    </source>
</evidence>
<dbReference type="SUPFAM" id="SSF56024">
    <property type="entry name" value="Phospholipase D/nuclease"/>
    <property type="match status" value="2"/>
</dbReference>
<comment type="caution">
    <text evidence="11">Lacks conserved residue(s) required for the propagation of feature annotation.</text>
</comment>
<feature type="transmembrane region" description="Helical" evidence="11">
    <location>
        <begin position="35"/>
        <end position="56"/>
    </location>
</feature>
<dbReference type="InterPro" id="IPR025202">
    <property type="entry name" value="PLD-like_dom"/>
</dbReference>
<evidence type="ECO:0000256" key="5">
    <source>
        <dbReference type="ARBA" id="ARBA00022737"/>
    </source>
</evidence>
<keyword evidence="9 11" id="KW-0594">Phospholipid biosynthesis</keyword>
<keyword evidence="8 11" id="KW-0472">Membrane</keyword>
<comment type="similarity">
    <text evidence="11">Belongs to the phospholipase D family. Cardiolipin synthase subfamily. ClsA sub-subfamily.</text>
</comment>
<dbReference type="CDD" id="cd09155">
    <property type="entry name" value="PLDc_PaCLS_like_1"/>
    <property type="match status" value="1"/>
</dbReference>
<dbReference type="SMART" id="SM00155">
    <property type="entry name" value="PLDc"/>
    <property type="match status" value="2"/>
</dbReference>
<evidence type="ECO:0000256" key="8">
    <source>
        <dbReference type="ARBA" id="ARBA00023136"/>
    </source>
</evidence>
<feature type="active site" evidence="11">
    <location>
        <position position="395"/>
    </location>
</feature>
<dbReference type="RefSeq" id="WP_254469840.1">
    <property type="nucleotide sequence ID" value="NZ_CP113432.1"/>
</dbReference>
<evidence type="ECO:0000256" key="2">
    <source>
        <dbReference type="ARBA" id="ARBA00022516"/>
    </source>
</evidence>
<keyword evidence="3 11" id="KW-0808">Transferase</keyword>
<comment type="catalytic activity">
    <reaction evidence="11">
        <text>2 a 1,2-diacyl-sn-glycero-3-phospho-(1'-sn-glycerol) = a cardiolipin + glycerol</text>
        <dbReference type="Rhea" id="RHEA:31451"/>
        <dbReference type="ChEBI" id="CHEBI:17754"/>
        <dbReference type="ChEBI" id="CHEBI:62237"/>
        <dbReference type="ChEBI" id="CHEBI:64716"/>
    </reaction>
</comment>
<dbReference type="PANTHER" id="PTHR21248">
    <property type="entry name" value="CARDIOLIPIN SYNTHASE"/>
    <property type="match status" value="1"/>
</dbReference>
<dbReference type="HAMAP" id="MF_00190">
    <property type="entry name" value="Cardiolipin_synth_ClsA"/>
    <property type="match status" value="1"/>
</dbReference>
<evidence type="ECO:0000256" key="10">
    <source>
        <dbReference type="ARBA" id="ARBA00023264"/>
    </source>
</evidence>
<feature type="domain" description="PLD phosphodiesterase" evidence="12">
    <location>
        <begin position="390"/>
        <end position="417"/>
    </location>
</feature>
<comment type="subcellular location">
    <subcellularLocation>
        <location evidence="11">Cell membrane</location>
        <topology evidence="11">Multi-pass membrane protein</topology>
    </subcellularLocation>
</comment>
<dbReference type="EC" id="2.7.8.-" evidence="11"/>
<feature type="active site" evidence="11">
    <location>
        <position position="221"/>
    </location>
</feature>
<evidence type="ECO:0000313" key="13">
    <source>
        <dbReference type="EMBL" id="WAI49849.1"/>
    </source>
</evidence>
<evidence type="ECO:0000259" key="12">
    <source>
        <dbReference type="PROSITE" id="PS50035"/>
    </source>
</evidence>
<dbReference type="Proteomes" id="UP001163624">
    <property type="component" value="Chromosome"/>
</dbReference>
<evidence type="ECO:0000256" key="9">
    <source>
        <dbReference type="ARBA" id="ARBA00023209"/>
    </source>
</evidence>
<name>A0ABY6ZY01_9PSED</name>
<protein>
    <recommendedName>
        <fullName evidence="11">Cardiolipin synthase A</fullName>
        <shortName evidence="11">CL synthase</shortName>
        <ecNumber evidence="11">2.7.8.-</ecNumber>
    </recommendedName>
</protein>
<dbReference type="InterPro" id="IPR001736">
    <property type="entry name" value="PLipase_D/transphosphatidylase"/>
</dbReference>
<feature type="active site" evidence="11">
    <location>
        <position position="397"/>
    </location>
</feature>
<accession>A0ABY6ZY01</accession>
<keyword evidence="1 11" id="KW-1003">Cell membrane</keyword>
<evidence type="ECO:0000256" key="7">
    <source>
        <dbReference type="ARBA" id="ARBA00023098"/>
    </source>
</evidence>
<feature type="active site" evidence="11">
    <location>
        <position position="223"/>
    </location>
</feature>
<organism evidence="13 14">
    <name type="scientific">Pseudomonas triclosanedens</name>
    <dbReference type="NCBI Taxonomy" id="2961893"/>
    <lineage>
        <taxon>Bacteria</taxon>
        <taxon>Pseudomonadati</taxon>
        <taxon>Pseudomonadota</taxon>
        <taxon>Gammaproteobacteria</taxon>
        <taxon>Pseudomonadales</taxon>
        <taxon>Pseudomonadaceae</taxon>
        <taxon>Pseudomonas</taxon>
    </lineage>
</organism>
<keyword evidence="5" id="KW-0677">Repeat</keyword>
<keyword evidence="10 11" id="KW-1208">Phospholipid metabolism</keyword>
<comment type="function">
    <text evidence="11">Catalyzes the reversible phosphatidyl group transfer from one phosphatidylglycerol molecule to another to form cardiolipin (CL) (diphosphatidylglycerol) and glycerol.</text>
</comment>
<keyword evidence="6 11" id="KW-1133">Transmembrane helix</keyword>
<keyword evidence="7 11" id="KW-0443">Lipid metabolism</keyword>